<organism evidence="3 4">
    <name type="scientific">Dipteronia sinensis</name>
    <dbReference type="NCBI Taxonomy" id="43782"/>
    <lineage>
        <taxon>Eukaryota</taxon>
        <taxon>Viridiplantae</taxon>
        <taxon>Streptophyta</taxon>
        <taxon>Embryophyta</taxon>
        <taxon>Tracheophyta</taxon>
        <taxon>Spermatophyta</taxon>
        <taxon>Magnoliopsida</taxon>
        <taxon>eudicotyledons</taxon>
        <taxon>Gunneridae</taxon>
        <taxon>Pentapetalae</taxon>
        <taxon>rosids</taxon>
        <taxon>malvids</taxon>
        <taxon>Sapindales</taxon>
        <taxon>Sapindaceae</taxon>
        <taxon>Hippocastanoideae</taxon>
        <taxon>Acereae</taxon>
        <taxon>Dipteronia</taxon>
    </lineage>
</organism>
<dbReference type="Proteomes" id="UP001281410">
    <property type="component" value="Unassembled WGS sequence"/>
</dbReference>
<sequence length="263" mass="29280">MPQPVVASDPHVEVLTRNEHAYKMHTLVLKDEQLKFIPGMSKLRIRDLLEGVLFGNLQSIFSHMLHQMGLKLPQGEAVVINSFEELDPTINNDLKSKFNKFLNGGPFSLISPPPEVPDTSGCLPWLDRQKPASVAYLGFGSVSRLSPNEIVAVAEALEASKVSFIWSLKKNLQAHLPKTKLNGLNARMVHDEWEIGVSVEGGIITKNGLLRSLDLILWQENGKKMRENARKFKQLAEKAIGPRGSSMENFKALIDIVSRPKDA</sequence>
<dbReference type="SUPFAM" id="SSF53756">
    <property type="entry name" value="UDP-Glycosyltransferase/glycogen phosphorylase"/>
    <property type="match status" value="1"/>
</dbReference>
<evidence type="ECO:0000313" key="4">
    <source>
        <dbReference type="Proteomes" id="UP001281410"/>
    </source>
</evidence>
<reference evidence="3" key="1">
    <citation type="journal article" date="2023" name="Plant J.">
        <title>Genome sequences and population genomics provide insights into the demographic history, inbreeding, and mutation load of two 'living fossil' tree species of Dipteronia.</title>
        <authorList>
            <person name="Feng Y."/>
            <person name="Comes H.P."/>
            <person name="Chen J."/>
            <person name="Zhu S."/>
            <person name="Lu R."/>
            <person name="Zhang X."/>
            <person name="Li P."/>
            <person name="Qiu J."/>
            <person name="Olsen K.M."/>
            <person name="Qiu Y."/>
        </authorList>
    </citation>
    <scope>NUCLEOTIDE SEQUENCE</scope>
    <source>
        <strain evidence="3">NBL</strain>
    </source>
</reference>
<comment type="caution">
    <text evidence="3">The sequence shown here is derived from an EMBL/GenBank/DDBJ whole genome shotgun (WGS) entry which is preliminary data.</text>
</comment>
<comment type="similarity">
    <text evidence="1">Belongs to the UDP-glycosyltransferase family.</text>
</comment>
<dbReference type="GO" id="GO:0080044">
    <property type="term" value="F:quercetin 7-O-glucosyltransferase activity"/>
    <property type="evidence" value="ECO:0007669"/>
    <property type="project" value="TreeGrafter"/>
</dbReference>
<protein>
    <submittedName>
        <fullName evidence="3">Uncharacterized protein</fullName>
    </submittedName>
</protein>
<evidence type="ECO:0000256" key="2">
    <source>
        <dbReference type="ARBA" id="ARBA00022676"/>
    </source>
</evidence>
<dbReference type="PANTHER" id="PTHR11926">
    <property type="entry name" value="GLUCOSYL/GLUCURONOSYL TRANSFERASES"/>
    <property type="match status" value="1"/>
</dbReference>
<name>A0AAE0A613_9ROSI</name>
<dbReference type="EMBL" id="JANJYJ010000006">
    <property type="protein sequence ID" value="KAK3204309.1"/>
    <property type="molecule type" value="Genomic_DNA"/>
</dbReference>
<accession>A0AAE0A613</accession>
<dbReference type="GO" id="GO:0080043">
    <property type="term" value="F:quercetin 3-O-glucosyltransferase activity"/>
    <property type="evidence" value="ECO:0007669"/>
    <property type="project" value="TreeGrafter"/>
</dbReference>
<proteinExistence type="inferred from homology"/>
<dbReference type="PANTHER" id="PTHR11926:SF774">
    <property type="entry name" value="UDP-GLYCOSYLTRANSFERASE 85A1-RELATED"/>
    <property type="match status" value="1"/>
</dbReference>
<evidence type="ECO:0000313" key="3">
    <source>
        <dbReference type="EMBL" id="KAK3204309.1"/>
    </source>
</evidence>
<gene>
    <name evidence="3" type="ORF">Dsin_018355</name>
</gene>
<dbReference type="Gene3D" id="3.40.50.2000">
    <property type="entry name" value="Glycogen Phosphorylase B"/>
    <property type="match status" value="4"/>
</dbReference>
<dbReference type="AlphaFoldDB" id="A0AAE0A613"/>
<evidence type="ECO:0000256" key="1">
    <source>
        <dbReference type="ARBA" id="ARBA00009995"/>
    </source>
</evidence>
<keyword evidence="4" id="KW-1185">Reference proteome</keyword>
<keyword evidence="2" id="KW-0808">Transferase</keyword>
<keyword evidence="2" id="KW-0328">Glycosyltransferase</keyword>